<dbReference type="GO" id="GO:0030976">
    <property type="term" value="F:thiamine pyrophosphate binding"/>
    <property type="evidence" value="ECO:0007669"/>
    <property type="project" value="TreeGrafter"/>
</dbReference>
<feature type="chain" id="PRO_5003392079" evidence="2">
    <location>
        <begin position="23"/>
        <end position="336"/>
    </location>
</feature>
<dbReference type="PANTHER" id="PTHR30006:SF2">
    <property type="entry name" value="ABC TRANSPORTER SUBSTRATE-BINDING PROTEIN"/>
    <property type="match status" value="1"/>
</dbReference>
<proteinExistence type="predicted"/>
<dbReference type="Proteomes" id="UP000000692">
    <property type="component" value="Chromosome"/>
</dbReference>
<dbReference type="HOGENOM" id="CLU_026974_4_0_5"/>
<dbReference type="InterPro" id="IPR006059">
    <property type="entry name" value="SBP"/>
</dbReference>
<dbReference type="SUPFAM" id="SSF53850">
    <property type="entry name" value="Periplasmic binding protein-like II"/>
    <property type="match status" value="1"/>
</dbReference>
<dbReference type="PANTHER" id="PTHR30006">
    <property type="entry name" value="THIAMINE-BINDING PERIPLASMIC PROTEIN-RELATED"/>
    <property type="match status" value="1"/>
</dbReference>
<reference evidence="3 4" key="1">
    <citation type="journal article" date="2011" name="J. Bacteriol.">
        <title>Complete genome sequence of the industrial strain Ketogulonicigenium vulgare WSH-001.</title>
        <authorList>
            <person name="Liu L."/>
            <person name="Li Y."/>
            <person name="Zhang J."/>
            <person name="Zhou Z."/>
            <person name="Liu J."/>
            <person name="Li X."/>
            <person name="Zhou J."/>
            <person name="Du G."/>
            <person name="Wang L."/>
            <person name="Chen J."/>
        </authorList>
    </citation>
    <scope>NUCLEOTIDE SEQUENCE [LARGE SCALE GENOMIC DNA]</scope>
    <source>
        <strain evidence="3 4">WSH-001</strain>
    </source>
</reference>
<evidence type="ECO:0000313" key="4">
    <source>
        <dbReference type="Proteomes" id="UP000000692"/>
    </source>
</evidence>
<evidence type="ECO:0000256" key="2">
    <source>
        <dbReference type="SAM" id="SignalP"/>
    </source>
</evidence>
<keyword evidence="4" id="KW-1185">Reference proteome</keyword>
<protein>
    <submittedName>
        <fullName evidence="3">Spermidine/putrescine ABC transporter</fullName>
    </submittedName>
</protein>
<organism evidence="3 4">
    <name type="scientific">Ketogulonicigenium vulgare (strain WSH-001)</name>
    <dbReference type="NCBI Taxonomy" id="759362"/>
    <lineage>
        <taxon>Bacteria</taxon>
        <taxon>Pseudomonadati</taxon>
        <taxon>Pseudomonadota</taxon>
        <taxon>Alphaproteobacteria</taxon>
        <taxon>Rhodobacterales</taxon>
        <taxon>Roseobacteraceae</taxon>
        <taxon>Ketogulonicigenium</taxon>
    </lineage>
</organism>
<sequence length="336" mass="35994">MNRFAKLLLTTAFVAQTGFAAAQTLVVSEWGYTPDQTDELVNAPFEAEHGVEIIVETGNNPDRLNKMAVRGGVDVILLTDAFSQQGIDRDVFGTIDAAELSNLSQLTEAAQRPQGDFGPAYAVGRYGIIYDSAKVEPITSWSDLWREDLAGQIAMPGFNTSSGPMTVLVAASRVGVDAYADPDAAFASLAELSPNIVKTYNTGSELVNLFSTGEITVGALQDFAVPAILAAVPTARWAPLDEGNFAIYNTLNIAADTPNRDLAIKYIDFRISAAVQQAMALAVGDGPTNTTVALPEGEYPFASTPDQINSLISVDYSQLLAVRDDWATRWNDVFGQ</sequence>
<dbReference type="GO" id="GO:0015888">
    <property type="term" value="P:thiamine transport"/>
    <property type="evidence" value="ECO:0007669"/>
    <property type="project" value="TreeGrafter"/>
</dbReference>
<dbReference type="GO" id="GO:0030975">
    <property type="term" value="F:thiamine binding"/>
    <property type="evidence" value="ECO:0007669"/>
    <property type="project" value="TreeGrafter"/>
</dbReference>
<dbReference type="GO" id="GO:0030288">
    <property type="term" value="C:outer membrane-bounded periplasmic space"/>
    <property type="evidence" value="ECO:0007669"/>
    <property type="project" value="TreeGrafter"/>
</dbReference>
<dbReference type="PATRIC" id="fig|759362.5.peg.857"/>
<name>F9Y536_KETVW</name>
<evidence type="ECO:0000256" key="1">
    <source>
        <dbReference type="ARBA" id="ARBA00022729"/>
    </source>
</evidence>
<accession>F9Y536</accession>
<evidence type="ECO:0000313" key="3">
    <source>
        <dbReference type="EMBL" id="AEM40668.1"/>
    </source>
</evidence>
<dbReference type="CDD" id="cd13589">
    <property type="entry name" value="PBP2_polyamine_RpCGA009"/>
    <property type="match status" value="1"/>
</dbReference>
<dbReference type="eggNOG" id="COG0687">
    <property type="taxonomic scope" value="Bacteria"/>
</dbReference>
<dbReference type="Pfam" id="PF13416">
    <property type="entry name" value="SBP_bac_8"/>
    <property type="match status" value="1"/>
</dbReference>
<keyword evidence="1 2" id="KW-0732">Signal</keyword>
<dbReference type="AlphaFoldDB" id="F9Y536"/>
<dbReference type="RefSeq" id="WP_013384121.1">
    <property type="nucleotide sequence ID" value="NC_017384.1"/>
</dbReference>
<dbReference type="Gene3D" id="3.40.190.10">
    <property type="entry name" value="Periplasmic binding protein-like II"/>
    <property type="match status" value="2"/>
</dbReference>
<dbReference type="EMBL" id="CP002018">
    <property type="protein sequence ID" value="AEM40668.1"/>
    <property type="molecule type" value="Genomic_DNA"/>
</dbReference>
<dbReference type="OrthoDB" id="9766989at2"/>
<feature type="signal peptide" evidence="2">
    <location>
        <begin position="1"/>
        <end position="22"/>
    </location>
</feature>
<gene>
    <name evidence="3" type="primary">potD</name>
    <name evidence="3" type="ordered locus">KVU_0829</name>
</gene>
<dbReference type="KEGG" id="kvl:KVU_0829"/>